<dbReference type="SUPFAM" id="SSF54637">
    <property type="entry name" value="Thioesterase/thiol ester dehydrase-isomerase"/>
    <property type="match status" value="1"/>
</dbReference>
<dbReference type="Proteomes" id="UP000178912">
    <property type="component" value="Unassembled WGS sequence"/>
</dbReference>
<dbReference type="CDD" id="cd03443">
    <property type="entry name" value="PaaI_thioesterase"/>
    <property type="match status" value="1"/>
</dbReference>
<evidence type="ECO:0000259" key="1">
    <source>
        <dbReference type="Pfam" id="PF03061"/>
    </source>
</evidence>
<evidence type="ECO:0000313" key="2">
    <source>
        <dbReference type="EMBL" id="CZT10718.1"/>
    </source>
</evidence>
<dbReference type="AlphaFoldDB" id="A0A1E1LJP0"/>
<dbReference type="InterPro" id="IPR029069">
    <property type="entry name" value="HotDog_dom_sf"/>
</dbReference>
<gene>
    <name evidence="2" type="ORF">RAG0_15116</name>
</gene>
<organism evidence="2 3">
    <name type="scientific">Rhynchosporium agropyri</name>
    <dbReference type="NCBI Taxonomy" id="914238"/>
    <lineage>
        <taxon>Eukaryota</taxon>
        <taxon>Fungi</taxon>
        <taxon>Dikarya</taxon>
        <taxon>Ascomycota</taxon>
        <taxon>Pezizomycotina</taxon>
        <taxon>Leotiomycetes</taxon>
        <taxon>Helotiales</taxon>
        <taxon>Ploettnerulaceae</taxon>
        <taxon>Rhynchosporium</taxon>
    </lineage>
</organism>
<dbReference type="PANTHER" id="PTHR47260">
    <property type="entry name" value="UPF0644 PROTEIN PB2B4.06"/>
    <property type="match status" value="1"/>
</dbReference>
<dbReference type="Gene3D" id="3.10.129.10">
    <property type="entry name" value="Hotdog Thioesterase"/>
    <property type="match status" value="1"/>
</dbReference>
<dbReference type="EMBL" id="FJUX01000131">
    <property type="protein sequence ID" value="CZT10718.1"/>
    <property type="molecule type" value="Genomic_DNA"/>
</dbReference>
<keyword evidence="3" id="KW-1185">Reference proteome</keyword>
<dbReference type="Pfam" id="PF03061">
    <property type="entry name" value="4HBT"/>
    <property type="match status" value="1"/>
</dbReference>
<proteinExistence type="predicted"/>
<reference evidence="3" key="1">
    <citation type="submission" date="2016-03" db="EMBL/GenBank/DDBJ databases">
        <authorList>
            <person name="Guldener U."/>
        </authorList>
    </citation>
    <scope>NUCLEOTIDE SEQUENCE [LARGE SCALE GENOMIC DNA]</scope>
    <source>
        <strain evidence="3">04CH-RAC-A.6.1</strain>
    </source>
</reference>
<feature type="domain" description="Thioesterase" evidence="1">
    <location>
        <begin position="129"/>
        <end position="203"/>
    </location>
</feature>
<dbReference type="PANTHER" id="PTHR47260:SF3">
    <property type="entry name" value="THIOESTERASE FAMILY PROTEIN (AFU_ORTHOLOGUE AFUA_7G03960)"/>
    <property type="match status" value="1"/>
</dbReference>
<dbReference type="InterPro" id="IPR006683">
    <property type="entry name" value="Thioestr_dom"/>
</dbReference>
<evidence type="ECO:0000313" key="3">
    <source>
        <dbReference type="Proteomes" id="UP000178912"/>
    </source>
</evidence>
<name>A0A1E1LJP0_9HELO</name>
<accession>A0A1E1LJP0</accession>
<dbReference type="OrthoDB" id="506431at2759"/>
<sequence length="228" mass="25017">MYNPKSAHNQVSSIQFHSSKSQCHAPMLLPKPVTDPIQYFKDIPWCAKILSDKSVVQVAVPDRTPLPSTESAFIRETLNTPNTVKACITFFRYIKPTAPASETGEDKKNPFLELCTFVDLNSGVNGYANTAHGGFYGVVLDEVMGTTANLQAAQGAFTASLKVDFKKPLYTPSVVLVRGKVQKKKGKRVFVNGSVEDKDGNVLASAEGLFIMVDRDIGRWTDKTKSKL</sequence>
<protein>
    <recommendedName>
        <fullName evidence="1">Thioesterase domain-containing protein</fullName>
    </recommendedName>
</protein>
<dbReference type="InterPro" id="IPR052061">
    <property type="entry name" value="PTE-AB_protein"/>
</dbReference>